<reference evidence="4 5" key="1">
    <citation type="submission" date="2023-05" db="EMBL/GenBank/DDBJ databases">
        <title>YMD87, complete Genome.</title>
        <authorList>
            <person name="Zhang J."/>
            <person name="Xu X."/>
        </authorList>
    </citation>
    <scope>NUCLEOTIDE SEQUENCE [LARGE SCALE GENOMIC DNA]</scope>
    <source>
        <strain evidence="4 5">YMD87</strain>
    </source>
</reference>
<keyword evidence="4" id="KW-0645">Protease</keyword>
<sequence length="596" mass="63484">MKTNLFAALVAASITAGAAFAQDDVVFIQVEARTSLNGAQESIRAFSEELQNVNGFSLGGGWYGVALGPYTRTEAQARMGELLRSGVIPSDSYIESAASYGQQFWPVGAQVNQPVAADPAQDTAAVAPEPVVAEPAPEPVQVAEPAPVAEPEPEPEPEETPRQARASEAALTRAQRDELQIALKWAGYYNSTIDGAFGRGTRNAMAVWQNDNGHDATGILTTRQREQLLGQYYAVLEGLDIAEVADERSGIAMQMPMGVVEFDRYEAPFALFKSSTELGAQVLLISQPGDSQTMNGLYEIMQTLEIVPLEGERKRDRDGFLLTGANDRIVSHTEVSLRGGEIKGFTLIWPAGDEERRTRVLGLMQSSFERTDGVLDPATVTDQSQSVDLVSGLKVRKPRTSASGFFIDTRGTVLTSAATVAGCERVTLEGVYDAKVLASDDRLGVAVLRAEATLAPRKVAQFNVDAPRLQSEVAVSGYSFGGVLGAPSLTFGTLEDLQGLGGEAEMKRLAMATLPGDAGGPVFDTGGTVVGMLLPRGDDGNRRLPEDVNFATKPEEILGFLRAQGIQPVARGTASALAPEDLTALGKDMTVLVSCW</sequence>
<dbReference type="Proteomes" id="UP001241605">
    <property type="component" value="Chromosome"/>
</dbReference>
<dbReference type="Gene3D" id="1.10.101.10">
    <property type="entry name" value="PGBD-like superfamily/PGBD"/>
    <property type="match status" value="1"/>
</dbReference>
<feature type="compositionally biased region" description="Low complexity" evidence="1">
    <location>
        <begin position="136"/>
        <end position="149"/>
    </location>
</feature>
<dbReference type="InterPro" id="IPR002477">
    <property type="entry name" value="Peptidoglycan-bd-like"/>
</dbReference>
<feature type="chain" id="PRO_5045780265" evidence="2">
    <location>
        <begin position="22"/>
        <end position="596"/>
    </location>
</feature>
<keyword evidence="2" id="KW-0732">Signal</keyword>
<dbReference type="InterPro" id="IPR043504">
    <property type="entry name" value="Peptidase_S1_PA_chymotrypsin"/>
</dbReference>
<dbReference type="InterPro" id="IPR036366">
    <property type="entry name" value="PGBDSf"/>
</dbReference>
<feature type="region of interest" description="Disordered" evidence="1">
    <location>
        <begin position="136"/>
        <end position="171"/>
    </location>
</feature>
<evidence type="ECO:0000313" key="4">
    <source>
        <dbReference type="EMBL" id="WGW03349.1"/>
    </source>
</evidence>
<organism evidence="4 5">
    <name type="scientific">Tropicibacter oceani</name>
    <dbReference type="NCBI Taxonomy" id="3058420"/>
    <lineage>
        <taxon>Bacteria</taxon>
        <taxon>Pseudomonadati</taxon>
        <taxon>Pseudomonadota</taxon>
        <taxon>Alphaproteobacteria</taxon>
        <taxon>Rhodobacterales</taxon>
        <taxon>Roseobacteraceae</taxon>
        <taxon>Tropicibacter</taxon>
    </lineage>
</organism>
<protein>
    <submittedName>
        <fullName evidence="4">Serine protease</fullName>
    </submittedName>
</protein>
<accession>A0ABY8QFG4</accession>
<dbReference type="Pfam" id="PF01471">
    <property type="entry name" value="PG_binding_1"/>
    <property type="match status" value="1"/>
</dbReference>
<feature type="domain" description="Peptidoglycan binding-like" evidence="3">
    <location>
        <begin position="173"/>
        <end position="228"/>
    </location>
</feature>
<dbReference type="RefSeq" id="WP_282299985.1">
    <property type="nucleotide sequence ID" value="NZ_CP124616.1"/>
</dbReference>
<feature type="signal peptide" evidence="2">
    <location>
        <begin position="1"/>
        <end position="21"/>
    </location>
</feature>
<evidence type="ECO:0000256" key="1">
    <source>
        <dbReference type="SAM" id="MobiDB-lite"/>
    </source>
</evidence>
<keyword evidence="5" id="KW-1185">Reference proteome</keyword>
<dbReference type="EMBL" id="CP124616">
    <property type="protein sequence ID" value="WGW03349.1"/>
    <property type="molecule type" value="Genomic_DNA"/>
</dbReference>
<evidence type="ECO:0000259" key="3">
    <source>
        <dbReference type="Pfam" id="PF01471"/>
    </source>
</evidence>
<proteinExistence type="predicted"/>
<name>A0ABY8QFG4_9RHOB</name>
<evidence type="ECO:0000256" key="2">
    <source>
        <dbReference type="SAM" id="SignalP"/>
    </source>
</evidence>
<dbReference type="SUPFAM" id="SSF50494">
    <property type="entry name" value="Trypsin-like serine proteases"/>
    <property type="match status" value="1"/>
</dbReference>
<dbReference type="PANTHER" id="PTHR43019">
    <property type="entry name" value="SERINE ENDOPROTEASE DEGS"/>
    <property type="match status" value="1"/>
</dbReference>
<gene>
    <name evidence="4" type="ORF">QF118_15665</name>
</gene>
<dbReference type="InterPro" id="IPR036365">
    <property type="entry name" value="PGBD-like_sf"/>
</dbReference>
<keyword evidence="4" id="KW-0378">Hydrolase</keyword>
<dbReference type="PANTHER" id="PTHR43019:SF46">
    <property type="entry name" value="SERINE PROTEASE"/>
    <property type="match status" value="1"/>
</dbReference>
<dbReference type="InterPro" id="IPR009003">
    <property type="entry name" value="Peptidase_S1_PA"/>
</dbReference>
<dbReference type="SUPFAM" id="SSF47090">
    <property type="entry name" value="PGBD-like"/>
    <property type="match status" value="1"/>
</dbReference>
<dbReference type="GO" id="GO:0008233">
    <property type="term" value="F:peptidase activity"/>
    <property type="evidence" value="ECO:0007669"/>
    <property type="project" value="UniProtKB-KW"/>
</dbReference>
<evidence type="ECO:0000313" key="5">
    <source>
        <dbReference type="Proteomes" id="UP001241605"/>
    </source>
</evidence>
<dbReference type="GO" id="GO:0006508">
    <property type="term" value="P:proteolysis"/>
    <property type="evidence" value="ECO:0007669"/>
    <property type="project" value="UniProtKB-KW"/>
</dbReference>
<dbReference type="Pfam" id="PF13365">
    <property type="entry name" value="Trypsin_2"/>
    <property type="match status" value="1"/>
</dbReference>
<dbReference type="Gene3D" id="2.40.10.10">
    <property type="entry name" value="Trypsin-like serine proteases"/>
    <property type="match status" value="2"/>
</dbReference>